<protein>
    <submittedName>
        <fullName evidence="10">Glycosyltransferase family 39 protein</fullName>
        <ecNumber evidence="10">2.4.-.-</ecNumber>
    </submittedName>
</protein>
<evidence type="ECO:0000256" key="7">
    <source>
        <dbReference type="ARBA" id="ARBA00023136"/>
    </source>
</evidence>
<evidence type="ECO:0000313" key="11">
    <source>
        <dbReference type="Proteomes" id="UP001231370"/>
    </source>
</evidence>
<feature type="transmembrane region" description="Helical" evidence="8">
    <location>
        <begin position="156"/>
        <end position="177"/>
    </location>
</feature>
<evidence type="ECO:0000256" key="6">
    <source>
        <dbReference type="ARBA" id="ARBA00022989"/>
    </source>
</evidence>
<accession>A0ABT7BMG9</accession>
<keyword evidence="7 8" id="KW-0472">Membrane</keyword>
<feature type="transmembrane region" description="Helical" evidence="8">
    <location>
        <begin position="197"/>
        <end position="218"/>
    </location>
</feature>
<evidence type="ECO:0000256" key="8">
    <source>
        <dbReference type="SAM" id="Phobius"/>
    </source>
</evidence>
<proteinExistence type="predicted"/>
<sequence>MKNNFAWIIISFGVFLRVHQYLYNRSLWLDEAMLSLNIVNRSFLELLTPLDFRQKAPPLFLIAEKICVNLFGSSEYALRLPSLIFGILSVLLFYQVIKRYSHPKVTPFFLTFFAISNPLIYYSSEVKQYSADLAASLCLLLIVYQTHKNILNRSKIIIFGLTYAVLLWLSFPFIFVLAGSFISEFLFDVFSKDKKKIYQTITIYIIPLVSFCVLYFLFIKGENQGLQNSWDWKGGFAPIPTLSSIPETLRWYITTFNNMFIAPTGFTTPGLAALLFLTGCIGVTVSLKSRYKLYILLLPIGLTLFASMIQKYPFSTLTNYLHGQGGRLILFLVPFILIVMSEGLAYMTWENDQKIAMLITIILLLNPLVTSLKYLKNPRMIEEVRPVINYVLNNQKESDMIYLYYRTKHQFSYYQKQLDLSANQKIIEGRERLKNEYIDILEGLQDNARVWFVFSYTLEVNKKEIEVFLERLNWTAKKIESLEKYGSSAYLYDFSQG</sequence>
<evidence type="ECO:0000256" key="1">
    <source>
        <dbReference type="ARBA" id="ARBA00004651"/>
    </source>
</evidence>
<comment type="caution">
    <text evidence="10">The sequence shown here is derived from an EMBL/GenBank/DDBJ whole genome shotgun (WGS) entry which is preliminary data.</text>
</comment>
<evidence type="ECO:0000256" key="3">
    <source>
        <dbReference type="ARBA" id="ARBA00022676"/>
    </source>
</evidence>
<gene>
    <name evidence="10" type="ORF">PJF56_16010</name>
</gene>
<feature type="transmembrane region" description="Helical" evidence="8">
    <location>
        <begin position="329"/>
        <end position="349"/>
    </location>
</feature>
<name>A0ABT7BMG9_9CYAN</name>
<feature type="transmembrane region" description="Helical" evidence="8">
    <location>
        <begin position="76"/>
        <end position="93"/>
    </location>
</feature>
<dbReference type="RefSeq" id="WP_283763672.1">
    <property type="nucleotide sequence ID" value="NZ_JAQPOK010000118.1"/>
</dbReference>
<keyword evidence="4 10" id="KW-0808">Transferase</keyword>
<dbReference type="GO" id="GO:0016757">
    <property type="term" value="F:glycosyltransferase activity"/>
    <property type="evidence" value="ECO:0007669"/>
    <property type="project" value="UniProtKB-KW"/>
</dbReference>
<feature type="transmembrane region" description="Helical" evidence="8">
    <location>
        <begin position="355"/>
        <end position="375"/>
    </location>
</feature>
<evidence type="ECO:0000313" key="10">
    <source>
        <dbReference type="EMBL" id="MDJ1180370.1"/>
    </source>
</evidence>
<dbReference type="Proteomes" id="UP001231370">
    <property type="component" value="Unassembled WGS sequence"/>
</dbReference>
<evidence type="ECO:0000259" key="9">
    <source>
        <dbReference type="Pfam" id="PF13231"/>
    </source>
</evidence>
<keyword evidence="6 8" id="KW-1133">Transmembrane helix</keyword>
<evidence type="ECO:0000256" key="2">
    <source>
        <dbReference type="ARBA" id="ARBA00022475"/>
    </source>
</evidence>
<feature type="domain" description="Glycosyltransferase RgtA/B/C/D-like" evidence="9">
    <location>
        <begin position="56"/>
        <end position="210"/>
    </location>
</feature>
<dbReference type="InterPro" id="IPR050297">
    <property type="entry name" value="LipidA_mod_glycosyltrf_83"/>
</dbReference>
<dbReference type="Pfam" id="PF13231">
    <property type="entry name" value="PMT_2"/>
    <property type="match status" value="1"/>
</dbReference>
<reference evidence="10 11" key="1">
    <citation type="submission" date="2023-01" db="EMBL/GenBank/DDBJ databases">
        <title>Novel diversity within Roseofilum (Cyanobacteria; Desertifilaceae) from marine benthic mats with descriptions of four novel species.</title>
        <authorList>
            <person name="Wang Y."/>
            <person name="Berthold D.E."/>
            <person name="Hu J."/>
            <person name="Lefler F.W."/>
            <person name="Laughinghouse H.D. IV."/>
        </authorList>
    </citation>
    <scope>NUCLEOTIDE SEQUENCE [LARGE SCALE GENOMIC DNA]</scope>
    <source>
        <strain evidence="10 11">BLCC-M91</strain>
    </source>
</reference>
<feature type="transmembrane region" description="Helical" evidence="8">
    <location>
        <begin position="260"/>
        <end position="285"/>
    </location>
</feature>
<keyword evidence="3 10" id="KW-0328">Glycosyltransferase</keyword>
<dbReference type="EC" id="2.4.-.-" evidence="10"/>
<dbReference type="EMBL" id="JAQPOK010000118">
    <property type="protein sequence ID" value="MDJ1180370.1"/>
    <property type="molecule type" value="Genomic_DNA"/>
</dbReference>
<evidence type="ECO:0000256" key="5">
    <source>
        <dbReference type="ARBA" id="ARBA00022692"/>
    </source>
</evidence>
<keyword evidence="5 8" id="KW-0812">Transmembrane</keyword>
<dbReference type="PANTHER" id="PTHR33908:SF11">
    <property type="entry name" value="MEMBRANE PROTEIN"/>
    <property type="match status" value="1"/>
</dbReference>
<feature type="transmembrane region" description="Helical" evidence="8">
    <location>
        <begin position="291"/>
        <end position="309"/>
    </location>
</feature>
<keyword evidence="11" id="KW-1185">Reference proteome</keyword>
<comment type="subcellular location">
    <subcellularLocation>
        <location evidence="1">Cell membrane</location>
        <topology evidence="1">Multi-pass membrane protein</topology>
    </subcellularLocation>
</comment>
<dbReference type="PANTHER" id="PTHR33908">
    <property type="entry name" value="MANNOSYLTRANSFERASE YKCB-RELATED"/>
    <property type="match status" value="1"/>
</dbReference>
<keyword evidence="2" id="KW-1003">Cell membrane</keyword>
<dbReference type="InterPro" id="IPR038731">
    <property type="entry name" value="RgtA/B/C-like"/>
</dbReference>
<organism evidence="10 11">
    <name type="scientific">Roseofilum halophilum BLCC-M91</name>
    <dbReference type="NCBI Taxonomy" id="3022259"/>
    <lineage>
        <taxon>Bacteria</taxon>
        <taxon>Bacillati</taxon>
        <taxon>Cyanobacteriota</taxon>
        <taxon>Cyanophyceae</taxon>
        <taxon>Desertifilales</taxon>
        <taxon>Desertifilaceae</taxon>
        <taxon>Roseofilum</taxon>
        <taxon>Roseofilum halophilum</taxon>
    </lineage>
</organism>
<evidence type="ECO:0000256" key="4">
    <source>
        <dbReference type="ARBA" id="ARBA00022679"/>
    </source>
</evidence>